<evidence type="ECO:0000256" key="2">
    <source>
        <dbReference type="ARBA" id="ARBA00022857"/>
    </source>
</evidence>
<dbReference type="GO" id="GO:0008270">
    <property type="term" value="F:zinc ion binding"/>
    <property type="evidence" value="ECO:0007669"/>
    <property type="project" value="InterPro"/>
</dbReference>
<dbReference type="InterPro" id="IPR013154">
    <property type="entry name" value="ADH-like_N"/>
</dbReference>
<dbReference type="InterPro" id="IPR014182">
    <property type="entry name" value="ADH_Zn_typ-1"/>
</dbReference>
<dbReference type="PANTHER" id="PTHR44154:SF1">
    <property type="entry name" value="QUINONE OXIDOREDUCTASE"/>
    <property type="match status" value="1"/>
</dbReference>
<keyword evidence="3" id="KW-0560">Oxidoreductase</keyword>
<organism evidence="5 6">
    <name type="scientific">Halodesulfovibrio aestuarii</name>
    <dbReference type="NCBI Taxonomy" id="126333"/>
    <lineage>
        <taxon>Bacteria</taxon>
        <taxon>Pseudomonadati</taxon>
        <taxon>Thermodesulfobacteriota</taxon>
        <taxon>Desulfovibrionia</taxon>
        <taxon>Desulfovibrionales</taxon>
        <taxon>Desulfovibrionaceae</taxon>
        <taxon>Halodesulfovibrio</taxon>
    </lineage>
</organism>
<dbReference type="Gene3D" id="3.40.50.720">
    <property type="entry name" value="NAD(P)-binding Rossmann-like Domain"/>
    <property type="match status" value="1"/>
</dbReference>
<evidence type="ECO:0000256" key="1">
    <source>
        <dbReference type="ARBA" id="ARBA00010371"/>
    </source>
</evidence>
<dbReference type="InterPro" id="IPR011032">
    <property type="entry name" value="GroES-like_sf"/>
</dbReference>
<accession>A0A8G2C6Y1</accession>
<dbReference type="Pfam" id="PF08240">
    <property type="entry name" value="ADH_N"/>
    <property type="match status" value="1"/>
</dbReference>
<dbReference type="InterPro" id="IPR036291">
    <property type="entry name" value="NAD(P)-bd_dom_sf"/>
</dbReference>
<name>A0A8G2C6Y1_9BACT</name>
<dbReference type="InterPro" id="IPR013149">
    <property type="entry name" value="ADH-like_C"/>
</dbReference>
<reference evidence="5 6" key="1">
    <citation type="submission" date="2016-11" db="EMBL/GenBank/DDBJ databases">
        <authorList>
            <person name="Varghese N."/>
            <person name="Submissions S."/>
        </authorList>
    </citation>
    <scope>NUCLEOTIDE SEQUENCE [LARGE SCALE GENOMIC DNA]</scope>
    <source>
        <strain evidence="5 6">DSM 17919</strain>
    </source>
</reference>
<evidence type="ECO:0000313" key="6">
    <source>
        <dbReference type="Proteomes" id="UP000184001"/>
    </source>
</evidence>
<proteinExistence type="inferred from homology"/>
<dbReference type="EMBL" id="FQZR01000002">
    <property type="protein sequence ID" value="SHI53414.1"/>
    <property type="molecule type" value="Genomic_DNA"/>
</dbReference>
<dbReference type="InterPro" id="IPR051603">
    <property type="entry name" value="Zinc-ADH_QOR/CCCR"/>
</dbReference>
<evidence type="ECO:0000256" key="3">
    <source>
        <dbReference type="RuleBase" id="RU364000"/>
    </source>
</evidence>
<feature type="domain" description="Enoyl reductase (ER)" evidence="4">
    <location>
        <begin position="11"/>
        <end position="333"/>
    </location>
</feature>
<comment type="similarity">
    <text evidence="1 3">Belongs to the zinc-containing alcohol dehydrogenase family. Quinone oxidoreductase subfamily.</text>
</comment>
<dbReference type="Gene3D" id="3.90.180.10">
    <property type="entry name" value="Medium-chain alcohol dehydrogenases, catalytic domain"/>
    <property type="match status" value="1"/>
</dbReference>
<keyword evidence="2" id="KW-0521">NADP</keyword>
<comment type="caution">
    <text evidence="5">The sequence shown here is derived from an EMBL/GenBank/DDBJ whole genome shotgun (WGS) entry which is preliminary data.</text>
</comment>
<sequence length="337" mass="37218">MLQILARGGGDAINEETFSEKLGTVPTPHGHEILVKVQATSINPLDTKLRMRTPSSEQIVLGYDTSGIVVDKGDEVTHYKKGDHIYFMGQAKYAGSFAQYQLADARTVAFAPKNCSEAETATFPVATFTAYDALFNRLEYISAANANTEKTILIIGGAGGVGSMAIQLAKWAGLTVIATASREETADWCRDMGADYVINHHNNMMEQIRELDMHWVNSIFCTTHLSDHWGTMSELIEPQGAIVLIDDPAGPLDLRLFKTKSVRICWEFALVRTMYDTPDLQMQGFILAKIAQLIDSFQIRSPLTETLYGLTAKNIQKAHLRQESNTMVGKQAIIISP</sequence>
<dbReference type="PANTHER" id="PTHR44154">
    <property type="entry name" value="QUINONE OXIDOREDUCTASE"/>
    <property type="match status" value="1"/>
</dbReference>
<protein>
    <recommendedName>
        <fullName evidence="3">Zinc-type alcohol dehydrogenase-like protein</fullName>
    </recommendedName>
</protein>
<dbReference type="CDD" id="cd08252">
    <property type="entry name" value="AL_MDR"/>
    <property type="match status" value="1"/>
</dbReference>
<evidence type="ECO:0000259" key="4">
    <source>
        <dbReference type="SMART" id="SM00829"/>
    </source>
</evidence>
<dbReference type="GO" id="GO:0016491">
    <property type="term" value="F:oxidoreductase activity"/>
    <property type="evidence" value="ECO:0007669"/>
    <property type="project" value="UniProtKB-KW"/>
</dbReference>
<dbReference type="AlphaFoldDB" id="A0A8G2C6Y1"/>
<evidence type="ECO:0000313" key="5">
    <source>
        <dbReference type="EMBL" id="SHI53414.1"/>
    </source>
</evidence>
<keyword evidence="3" id="KW-0862">Zinc</keyword>
<dbReference type="SUPFAM" id="SSF51735">
    <property type="entry name" value="NAD(P)-binding Rossmann-fold domains"/>
    <property type="match status" value="1"/>
</dbReference>
<dbReference type="RefSeq" id="WP_020001373.1">
    <property type="nucleotide sequence ID" value="NZ_CP192219.1"/>
</dbReference>
<gene>
    <name evidence="5" type="ORF">SAMN05660830_00233</name>
</gene>
<keyword evidence="3" id="KW-0479">Metal-binding</keyword>
<dbReference type="Proteomes" id="UP000184001">
    <property type="component" value="Unassembled WGS sequence"/>
</dbReference>
<dbReference type="Pfam" id="PF00107">
    <property type="entry name" value="ADH_zinc_N"/>
    <property type="match status" value="1"/>
</dbReference>
<dbReference type="SMART" id="SM00829">
    <property type="entry name" value="PKS_ER"/>
    <property type="match status" value="1"/>
</dbReference>
<dbReference type="SUPFAM" id="SSF50129">
    <property type="entry name" value="GroES-like"/>
    <property type="match status" value="1"/>
</dbReference>
<dbReference type="InterPro" id="IPR020843">
    <property type="entry name" value="ER"/>
</dbReference>
<dbReference type="NCBIfam" id="TIGR02817">
    <property type="entry name" value="adh_fam_1"/>
    <property type="match status" value="1"/>
</dbReference>